<evidence type="ECO:0008006" key="4">
    <source>
        <dbReference type="Google" id="ProtNLM"/>
    </source>
</evidence>
<gene>
    <name evidence="2" type="ORF">BCF44_10467</name>
</gene>
<comment type="caution">
    <text evidence="2">The sequence shown here is derived from an EMBL/GenBank/DDBJ whole genome shotgun (WGS) entry which is preliminary data.</text>
</comment>
<organism evidence="2 3">
    <name type="scientific">Kutzneria buriramensis</name>
    <dbReference type="NCBI Taxonomy" id="1045776"/>
    <lineage>
        <taxon>Bacteria</taxon>
        <taxon>Bacillati</taxon>
        <taxon>Actinomycetota</taxon>
        <taxon>Actinomycetes</taxon>
        <taxon>Pseudonocardiales</taxon>
        <taxon>Pseudonocardiaceae</taxon>
        <taxon>Kutzneria</taxon>
    </lineage>
</organism>
<evidence type="ECO:0000313" key="2">
    <source>
        <dbReference type="EMBL" id="REH49804.1"/>
    </source>
</evidence>
<feature type="chain" id="PRO_5017744225" description="Cellulase (Glycosyl hydrolase family 5)" evidence="1">
    <location>
        <begin position="25"/>
        <end position="326"/>
    </location>
</feature>
<dbReference type="EMBL" id="QUNO01000004">
    <property type="protein sequence ID" value="REH49804.1"/>
    <property type="molecule type" value="Genomic_DNA"/>
</dbReference>
<dbReference type="RefSeq" id="WP_116174376.1">
    <property type="nucleotide sequence ID" value="NZ_CP144375.1"/>
</dbReference>
<evidence type="ECO:0000313" key="3">
    <source>
        <dbReference type="Proteomes" id="UP000256269"/>
    </source>
</evidence>
<proteinExistence type="predicted"/>
<dbReference type="AlphaFoldDB" id="A0A3E0HTN9"/>
<name>A0A3E0HTN9_9PSEU</name>
<dbReference type="OrthoDB" id="3676130at2"/>
<sequence>MRTRALVVATVVLLAAALAVPAAADPVASPAVSGGSNYDFYYLDGCYYQPYQVVDAFNKAPTIIAYQLAGLKRSGQNRLSIGVYHHHGADNGTAMDSTGGRLPPQDQENLAGLLADVKQAGFAEITVVLHPSDGNDPSTWDTWQEAMYQENWQLIQSLHPILAAAGVPFHLDLGSELTASGNNEPLVLRYDQQLWQTYTAAFGRADTVGFSIYGNDPGQVLNVSKIYGSAPPSILDLHIYGDEAAQFTYNDNQLRQQGLTTQPVIIGEAYYNDKDAAAGFAQAARKTGRQIYYLTQWPKTRANNSECSRVDVAPPTDYAEYAAAGF</sequence>
<evidence type="ECO:0000256" key="1">
    <source>
        <dbReference type="SAM" id="SignalP"/>
    </source>
</evidence>
<keyword evidence="1" id="KW-0732">Signal</keyword>
<accession>A0A3E0HTN9</accession>
<reference evidence="2 3" key="1">
    <citation type="submission" date="2018-08" db="EMBL/GenBank/DDBJ databases">
        <title>Genomic Encyclopedia of Archaeal and Bacterial Type Strains, Phase II (KMG-II): from individual species to whole genera.</title>
        <authorList>
            <person name="Goeker M."/>
        </authorList>
    </citation>
    <scope>NUCLEOTIDE SEQUENCE [LARGE SCALE GENOMIC DNA]</scope>
    <source>
        <strain evidence="2 3">DSM 45791</strain>
    </source>
</reference>
<protein>
    <recommendedName>
        <fullName evidence="4">Cellulase (Glycosyl hydrolase family 5)</fullName>
    </recommendedName>
</protein>
<keyword evidence="3" id="KW-1185">Reference proteome</keyword>
<dbReference type="Proteomes" id="UP000256269">
    <property type="component" value="Unassembled WGS sequence"/>
</dbReference>
<feature type="signal peptide" evidence="1">
    <location>
        <begin position="1"/>
        <end position="24"/>
    </location>
</feature>